<feature type="domain" description="DUF58" evidence="1">
    <location>
        <begin position="190"/>
        <end position="275"/>
    </location>
</feature>
<dbReference type="EMBL" id="LN890655">
    <property type="protein sequence ID" value="CUS02464.1"/>
    <property type="molecule type" value="Genomic_DNA"/>
</dbReference>
<dbReference type="RefSeq" id="WP_095042082.1">
    <property type="nucleotide sequence ID" value="NZ_LN890655.1"/>
</dbReference>
<keyword evidence="3" id="KW-1185">Reference proteome</keyword>
<reference evidence="2" key="1">
    <citation type="submission" date="2016-01" db="EMBL/GenBank/DDBJ databases">
        <authorList>
            <person name="Mcilroy J.S."/>
            <person name="Karst M S."/>
            <person name="Albertsen M."/>
        </authorList>
    </citation>
    <scope>NUCLEOTIDE SEQUENCE</scope>
    <source>
        <strain evidence="2">Cfx-K</strain>
    </source>
</reference>
<dbReference type="KEGG" id="pbf:CFX0092_A0597"/>
<dbReference type="Proteomes" id="UP000215027">
    <property type="component" value="Chromosome I"/>
</dbReference>
<sequence length="430" mass="48892">MNQFLWLLLLLLGVAFLLRVDFIFYILYVAVGVFAWSRWYAGRALQNLTGERHYRRRAFLGETVEIRLTLVNKSRLALPWVEFHESVPPELRLEQATRQVVTLRGHQTADFIYHIKAQQRGYYQLGPLRLSSGDLFGLARQRHGTLPPDHLTIYPRIIPLAHLGLPSRLPFGTIASRQRLFEDPARPMGVREFRSGDSLRRMNWKASAHTQKLLVRTFQPAISLETAILLDLHSTTYERRDRYTATEWAIVVAASLASHLIDARQSVGLMTNGIDPLRVREDTHEFDEVTGRLLFQAPADKGPAAFMAPAIAPRNGRPQLMKLLEQLARVETAETVPFVEWASPISVGLNWGVTILAITARGDARIANTLHHMARAGFNPILIAVEPDANFALVRERGRRLGFQAFNVTDRRDLTPWQQPQHLSSRSQTR</sequence>
<dbReference type="PANTHER" id="PTHR34351:SF2">
    <property type="entry name" value="DUF58 DOMAIN-CONTAINING PROTEIN"/>
    <property type="match status" value="1"/>
</dbReference>
<dbReference type="Pfam" id="PF01882">
    <property type="entry name" value="DUF58"/>
    <property type="match status" value="1"/>
</dbReference>
<gene>
    <name evidence="2" type="ORF">CFX0092_A0597</name>
</gene>
<protein>
    <recommendedName>
        <fullName evidence="1">DUF58 domain-containing protein</fullName>
    </recommendedName>
</protein>
<dbReference type="PANTHER" id="PTHR34351">
    <property type="entry name" value="SLR1927 PROTEIN-RELATED"/>
    <property type="match status" value="1"/>
</dbReference>
<proteinExistence type="predicted"/>
<evidence type="ECO:0000259" key="1">
    <source>
        <dbReference type="Pfam" id="PF01882"/>
    </source>
</evidence>
<organism evidence="2 3">
    <name type="scientific">Candidatus Promineifilum breve</name>
    <dbReference type="NCBI Taxonomy" id="1806508"/>
    <lineage>
        <taxon>Bacteria</taxon>
        <taxon>Bacillati</taxon>
        <taxon>Chloroflexota</taxon>
        <taxon>Ardenticatenia</taxon>
        <taxon>Candidatus Promineifilales</taxon>
        <taxon>Candidatus Promineifilaceae</taxon>
        <taxon>Candidatus Promineifilum</taxon>
    </lineage>
</organism>
<evidence type="ECO:0000313" key="3">
    <source>
        <dbReference type="Proteomes" id="UP000215027"/>
    </source>
</evidence>
<name>A0A160SZA9_9CHLR</name>
<evidence type="ECO:0000313" key="2">
    <source>
        <dbReference type="EMBL" id="CUS02464.1"/>
    </source>
</evidence>
<dbReference type="InterPro" id="IPR002881">
    <property type="entry name" value="DUF58"/>
</dbReference>
<accession>A0A160SZA9</accession>
<dbReference type="OrthoDB" id="9789943at2"/>
<dbReference type="AlphaFoldDB" id="A0A160SZA9"/>